<dbReference type="AlphaFoldDB" id="A0A396ZUE9"/>
<organism evidence="2 3">
    <name type="scientific">Aphanomyces astaci</name>
    <name type="common">Crayfish plague agent</name>
    <dbReference type="NCBI Taxonomy" id="112090"/>
    <lineage>
        <taxon>Eukaryota</taxon>
        <taxon>Sar</taxon>
        <taxon>Stramenopiles</taxon>
        <taxon>Oomycota</taxon>
        <taxon>Saprolegniomycetes</taxon>
        <taxon>Saprolegniales</taxon>
        <taxon>Verrucalvaceae</taxon>
        <taxon>Aphanomyces</taxon>
    </lineage>
</organism>
<evidence type="ECO:0000313" key="2">
    <source>
        <dbReference type="EMBL" id="RHX99282.1"/>
    </source>
</evidence>
<feature type="chain" id="PRO_5017241171" description="Secreted protein" evidence="1">
    <location>
        <begin position="18"/>
        <end position="295"/>
    </location>
</feature>
<dbReference type="Proteomes" id="UP000265427">
    <property type="component" value="Unassembled WGS sequence"/>
</dbReference>
<feature type="signal peptide" evidence="1">
    <location>
        <begin position="1"/>
        <end position="17"/>
    </location>
</feature>
<gene>
    <name evidence="2" type="ORF">DYB36_014046</name>
</gene>
<accession>A0A396ZUE9</accession>
<keyword evidence="1" id="KW-0732">Signal</keyword>
<reference evidence="2 3" key="1">
    <citation type="submission" date="2018-08" db="EMBL/GenBank/DDBJ databases">
        <title>Aphanomyces genome sequencing and annotation.</title>
        <authorList>
            <person name="Minardi D."/>
            <person name="Oidtmann B."/>
            <person name="Van Der Giezen M."/>
            <person name="Studholme D.J."/>
        </authorList>
    </citation>
    <scope>NUCLEOTIDE SEQUENCE [LARGE SCALE GENOMIC DNA]</scope>
    <source>
        <strain evidence="2 3">Kv</strain>
    </source>
</reference>
<comment type="caution">
    <text evidence="2">The sequence shown here is derived from an EMBL/GenBank/DDBJ whole genome shotgun (WGS) entry which is preliminary data.</text>
</comment>
<evidence type="ECO:0000256" key="1">
    <source>
        <dbReference type="SAM" id="SignalP"/>
    </source>
</evidence>
<evidence type="ECO:0000313" key="3">
    <source>
        <dbReference type="Proteomes" id="UP000265427"/>
    </source>
</evidence>
<name>A0A396ZUE9_APHAT</name>
<dbReference type="VEuPathDB" id="FungiDB:H257_06795"/>
<dbReference type="EMBL" id="QUSZ01009305">
    <property type="protein sequence ID" value="RHX99282.1"/>
    <property type="molecule type" value="Genomic_DNA"/>
</dbReference>
<evidence type="ECO:0008006" key="4">
    <source>
        <dbReference type="Google" id="ProtNLM"/>
    </source>
</evidence>
<proteinExistence type="predicted"/>
<sequence length="295" mass="30243">MKSVAFFTAAFITAASATSLEKCGAAVTGVLTAAATNTGSVECHKETGISASATTASDEDVTKAAASKACNTWWDGIVTDINAIDPACKFPQFGGSGRTVHTDKFRMKYKEFLHVSQQVMKKQAGNGTGSSAATPVTLEQCGVSVSTILTLAVSNSGAKACSTETGIPLDATSISDETLAKALKAKSCKKWWGKIVTDIKAVKPACDFNSLDGSGTPVHTATFDLKYDEFLELGKKLAAAKSTAKTSAKKDASKTVTTKAATTAAAPTTTAAPVKSSAVMASLSVTAIAMVAVFV</sequence>
<protein>
    <recommendedName>
        <fullName evidence="4">Secreted protein</fullName>
    </recommendedName>
</protein>